<name>A0A1U7Y295_NICSY</name>
<dbReference type="FunFam" id="3.30.70.270:FF:000020">
    <property type="entry name" value="Transposon Tf2-6 polyprotein-like Protein"/>
    <property type="match status" value="1"/>
</dbReference>
<keyword evidence="4" id="KW-0255">Endonuclease</keyword>
<evidence type="ECO:0000313" key="10">
    <source>
        <dbReference type="RefSeq" id="XP_009796071.1"/>
    </source>
</evidence>
<evidence type="ECO:0000256" key="1">
    <source>
        <dbReference type="ARBA" id="ARBA00022679"/>
    </source>
</evidence>
<keyword evidence="9" id="KW-1185">Reference proteome</keyword>
<evidence type="ECO:0000256" key="4">
    <source>
        <dbReference type="ARBA" id="ARBA00022759"/>
    </source>
</evidence>
<dbReference type="SUPFAM" id="SSF56672">
    <property type="entry name" value="DNA/RNA polymerases"/>
    <property type="match status" value="1"/>
</dbReference>
<dbReference type="GO" id="GO:0003964">
    <property type="term" value="F:RNA-directed DNA polymerase activity"/>
    <property type="evidence" value="ECO:0007669"/>
    <property type="project" value="UniProtKB-KW"/>
</dbReference>
<evidence type="ECO:0000256" key="2">
    <source>
        <dbReference type="ARBA" id="ARBA00022695"/>
    </source>
</evidence>
<dbReference type="Pfam" id="PF17917">
    <property type="entry name" value="RT_RNaseH"/>
    <property type="match status" value="1"/>
</dbReference>
<dbReference type="PANTHER" id="PTHR37984:SF5">
    <property type="entry name" value="PROTEIN NYNRIN-LIKE"/>
    <property type="match status" value="1"/>
</dbReference>
<keyword evidence="6" id="KW-0695">RNA-directed DNA polymerase</keyword>
<dbReference type="InterPro" id="IPR043502">
    <property type="entry name" value="DNA/RNA_pol_sf"/>
</dbReference>
<proteinExistence type="predicted"/>
<sequence>MTFTCPYGTFAFSRMPFGLCNAPATFQMCMMSIFSDMVEDFLEVFMDDFSIVGDSFEHCLDNLRQVLKRYKETNLVLNWEKCHFMVDEGIVLGHKISKQGIEVNRAKIEIISKLPPPTSVKGVRSFLGHAGFYRRFIKDLSKIANPMCKLLEKDAKFVFEEKCLKAFEELKEKLTTVPIIVTLDWTPNGDQVNYTVTEKELLTIICAFEKFRAYLLGSKVIVYTDHDVLQYLMAKKDAKPRLIRLEEAGRPKEDLEINDVFPDEHILALSNTFAPWYADIANFLVSDLVLDGLEAYQKKKFLRECRHYYWEEPFCFVFVPIISSGGMFRKMRLVFGKACHLLVELVHKAIWALKKLNLDRTEAANLRMTQLNEMEEFRLHAYESVAMYKEGMNFFHDKKILKREFNSGDLVLLFNSRLKLFSGKLESKWSGPFKVVSVSPYGAIELESKDGTRTFKMNGQRAKHYLGTAGERHLIGKFALRDSPTIVPTKE</sequence>
<dbReference type="AlphaFoldDB" id="A0A1U7Y295"/>
<dbReference type="GO" id="GO:0016787">
    <property type="term" value="F:hydrolase activity"/>
    <property type="evidence" value="ECO:0007669"/>
    <property type="project" value="UniProtKB-KW"/>
</dbReference>
<dbReference type="InterPro" id="IPR050951">
    <property type="entry name" value="Retrovirus_Pol_polyprotein"/>
</dbReference>
<feature type="domain" description="Reverse transcriptase" evidence="7">
    <location>
        <begin position="5"/>
        <end position="96"/>
    </location>
</feature>
<dbReference type="InterPro" id="IPR043128">
    <property type="entry name" value="Rev_trsase/Diguanyl_cyclase"/>
</dbReference>
<reference evidence="10" key="2">
    <citation type="submission" date="2025-08" db="UniProtKB">
        <authorList>
            <consortium name="RefSeq"/>
        </authorList>
    </citation>
    <scope>IDENTIFICATION</scope>
    <source>
        <tissue evidence="10">Leaf</tissue>
    </source>
</reference>
<evidence type="ECO:0000256" key="3">
    <source>
        <dbReference type="ARBA" id="ARBA00022722"/>
    </source>
</evidence>
<dbReference type="Gene3D" id="3.30.70.270">
    <property type="match status" value="2"/>
</dbReference>
<dbReference type="OrthoDB" id="10055717at2759"/>
<organism evidence="9 10">
    <name type="scientific">Nicotiana sylvestris</name>
    <name type="common">Wood tobacco</name>
    <name type="synonym">South American tobacco</name>
    <dbReference type="NCBI Taxonomy" id="4096"/>
    <lineage>
        <taxon>Eukaryota</taxon>
        <taxon>Viridiplantae</taxon>
        <taxon>Streptophyta</taxon>
        <taxon>Embryophyta</taxon>
        <taxon>Tracheophyta</taxon>
        <taxon>Spermatophyta</taxon>
        <taxon>Magnoliopsida</taxon>
        <taxon>eudicotyledons</taxon>
        <taxon>Gunneridae</taxon>
        <taxon>Pentapetalae</taxon>
        <taxon>asterids</taxon>
        <taxon>lamiids</taxon>
        <taxon>Solanales</taxon>
        <taxon>Solanaceae</taxon>
        <taxon>Nicotianoideae</taxon>
        <taxon>Nicotianeae</taxon>
        <taxon>Nicotiana</taxon>
    </lineage>
</organism>
<keyword evidence="3" id="KW-0540">Nuclease</keyword>
<keyword evidence="2" id="KW-0548">Nucleotidyltransferase</keyword>
<dbReference type="STRING" id="4096.A0A1U7Y295"/>
<dbReference type="InterPro" id="IPR000477">
    <property type="entry name" value="RT_dom"/>
</dbReference>
<evidence type="ECO:0000259" key="7">
    <source>
        <dbReference type="Pfam" id="PF00078"/>
    </source>
</evidence>
<dbReference type="GO" id="GO:0004519">
    <property type="term" value="F:endonuclease activity"/>
    <property type="evidence" value="ECO:0007669"/>
    <property type="project" value="UniProtKB-KW"/>
</dbReference>
<dbReference type="RefSeq" id="XP_009796071.1">
    <property type="nucleotide sequence ID" value="XM_009797769.1"/>
</dbReference>
<reference evidence="9" key="1">
    <citation type="journal article" date="2013" name="Genome Biol.">
        <title>Reference genomes and transcriptomes of Nicotiana sylvestris and Nicotiana tomentosiformis.</title>
        <authorList>
            <person name="Sierro N."/>
            <person name="Battey J.N."/>
            <person name="Ouadi S."/>
            <person name="Bovet L."/>
            <person name="Goepfert S."/>
            <person name="Bakaher N."/>
            <person name="Peitsch M.C."/>
            <person name="Ivanov N.V."/>
        </authorList>
    </citation>
    <scope>NUCLEOTIDE SEQUENCE [LARGE SCALE GENOMIC DNA]</scope>
</reference>
<dbReference type="InterPro" id="IPR041373">
    <property type="entry name" value="RT_RNaseH"/>
</dbReference>
<dbReference type="Pfam" id="PF00078">
    <property type="entry name" value="RVT_1"/>
    <property type="match status" value="1"/>
</dbReference>
<dbReference type="eggNOG" id="KOG0017">
    <property type="taxonomic scope" value="Eukaryota"/>
</dbReference>
<keyword evidence="1" id="KW-0808">Transferase</keyword>
<protein>
    <submittedName>
        <fullName evidence="10">Uncharacterized protein LOC104242697</fullName>
    </submittedName>
</protein>
<keyword evidence="5" id="KW-0378">Hydrolase</keyword>
<accession>A0A1U7Y295</accession>
<dbReference type="CDD" id="cd01647">
    <property type="entry name" value="RT_LTR"/>
    <property type="match status" value="1"/>
</dbReference>
<dbReference type="PANTHER" id="PTHR37984">
    <property type="entry name" value="PROTEIN CBG26694"/>
    <property type="match status" value="1"/>
</dbReference>
<evidence type="ECO:0000259" key="8">
    <source>
        <dbReference type="Pfam" id="PF17917"/>
    </source>
</evidence>
<evidence type="ECO:0000256" key="5">
    <source>
        <dbReference type="ARBA" id="ARBA00022801"/>
    </source>
</evidence>
<feature type="domain" description="Reverse transcriptase RNase H-like" evidence="8">
    <location>
        <begin position="186"/>
        <end position="245"/>
    </location>
</feature>
<evidence type="ECO:0000256" key="6">
    <source>
        <dbReference type="ARBA" id="ARBA00022918"/>
    </source>
</evidence>
<evidence type="ECO:0000313" key="9">
    <source>
        <dbReference type="Proteomes" id="UP000189701"/>
    </source>
</evidence>
<gene>
    <name evidence="10" type="primary">LOC104242697</name>
</gene>
<dbReference type="Proteomes" id="UP000189701">
    <property type="component" value="Unplaced"/>
</dbReference>